<gene>
    <name evidence="2" type="ORF">IC230_14135</name>
</gene>
<evidence type="ECO:0000256" key="1">
    <source>
        <dbReference type="SAM" id="MobiDB-lite"/>
    </source>
</evidence>
<reference evidence="2" key="1">
    <citation type="submission" date="2020-09" db="EMBL/GenBank/DDBJ databases">
        <authorList>
            <person name="Kim M.K."/>
        </authorList>
    </citation>
    <scope>NUCLEOTIDE SEQUENCE</scope>
    <source>
        <strain evidence="2">BT704</strain>
    </source>
</reference>
<evidence type="ECO:0000313" key="2">
    <source>
        <dbReference type="EMBL" id="MBD2754043.1"/>
    </source>
</evidence>
<organism evidence="2 3">
    <name type="scientific">Spirosoma validum</name>
    <dbReference type="NCBI Taxonomy" id="2771355"/>
    <lineage>
        <taxon>Bacteria</taxon>
        <taxon>Pseudomonadati</taxon>
        <taxon>Bacteroidota</taxon>
        <taxon>Cytophagia</taxon>
        <taxon>Cytophagales</taxon>
        <taxon>Cytophagaceae</taxon>
        <taxon>Spirosoma</taxon>
    </lineage>
</organism>
<proteinExistence type="predicted"/>
<evidence type="ECO:0000313" key="3">
    <source>
        <dbReference type="Proteomes" id="UP000653797"/>
    </source>
</evidence>
<dbReference type="AlphaFoldDB" id="A0A927GDU9"/>
<protein>
    <recommendedName>
        <fullName evidence="4">Periplasmic heavy metal sensor</fullName>
    </recommendedName>
</protein>
<feature type="region of interest" description="Disordered" evidence="1">
    <location>
        <begin position="151"/>
        <end position="194"/>
    </location>
</feature>
<name>A0A927GDU9_9BACT</name>
<sequence>MKFQLRLTYSVYSLVLFTGLLMSHQSFGQYGGYGGGYGGGMGGYGRRMGGMDPSMSSSPRASIPNIAGDIAQKETKWLKENLSLSKDQLKEVKNLNNEYASQQQDAIKDIIGPSGKPGPDSRKQIQDMMIMLNEEKEDKLKTILTPEQWTTYQSKKDDMQKAVGGFRPPAPKKDSLNKAPTVRTDSLNKAPGQP</sequence>
<evidence type="ECO:0008006" key="4">
    <source>
        <dbReference type="Google" id="ProtNLM"/>
    </source>
</evidence>
<comment type="caution">
    <text evidence="2">The sequence shown here is derived from an EMBL/GenBank/DDBJ whole genome shotgun (WGS) entry which is preliminary data.</text>
</comment>
<keyword evidence="3" id="KW-1185">Reference proteome</keyword>
<dbReference type="RefSeq" id="WP_191039671.1">
    <property type="nucleotide sequence ID" value="NZ_JACXAA010000004.1"/>
</dbReference>
<dbReference type="Proteomes" id="UP000653797">
    <property type="component" value="Unassembled WGS sequence"/>
</dbReference>
<dbReference type="EMBL" id="JACXAA010000004">
    <property type="protein sequence ID" value="MBD2754043.1"/>
    <property type="molecule type" value="Genomic_DNA"/>
</dbReference>
<accession>A0A927GDU9</accession>